<feature type="domain" description="Acyltransferase 3" evidence="5">
    <location>
        <begin position="32"/>
        <end position="342"/>
    </location>
</feature>
<protein>
    <submittedName>
        <fullName evidence="6">Acyltransferase family protein</fullName>
    </submittedName>
</protein>
<feature type="transmembrane region" description="Helical" evidence="4">
    <location>
        <begin position="173"/>
        <end position="190"/>
    </location>
</feature>
<dbReference type="GO" id="GO:0016746">
    <property type="term" value="F:acyltransferase activity"/>
    <property type="evidence" value="ECO:0007669"/>
    <property type="project" value="UniProtKB-KW"/>
</dbReference>
<dbReference type="EMBL" id="WHOB01000079">
    <property type="protein sequence ID" value="NOU82444.1"/>
    <property type="molecule type" value="Genomic_DNA"/>
</dbReference>
<reference evidence="6 7" key="1">
    <citation type="submission" date="2019-10" db="EMBL/GenBank/DDBJ databases">
        <title>Description of Paenibacillus terricola sp. nov.</title>
        <authorList>
            <person name="Carlier A."/>
            <person name="Qi S."/>
        </authorList>
    </citation>
    <scope>NUCLEOTIDE SEQUENCE [LARGE SCALE GENOMIC DNA]</scope>
    <source>
        <strain evidence="6 7">LMG 31459</strain>
    </source>
</reference>
<dbReference type="Proteomes" id="UP000596857">
    <property type="component" value="Unassembled WGS sequence"/>
</dbReference>
<feature type="transmembrane region" description="Helical" evidence="4">
    <location>
        <begin position="93"/>
        <end position="113"/>
    </location>
</feature>
<keyword evidence="6" id="KW-0012">Acyltransferase</keyword>
<dbReference type="PANTHER" id="PTHR37312">
    <property type="entry name" value="MEMBRANE-BOUND ACYLTRANSFERASE YKRP-RELATED"/>
    <property type="match status" value="1"/>
</dbReference>
<evidence type="ECO:0000256" key="3">
    <source>
        <dbReference type="SAM" id="MobiDB-lite"/>
    </source>
</evidence>
<comment type="subcellular location">
    <subcellularLocation>
        <location evidence="1">Membrane</location>
    </subcellularLocation>
</comment>
<feature type="transmembrane region" description="Helical" evidence="4">
    <location>
        <begin position="228"/>
        <end position="249"/>
    </location>
</feature>
<feature type="transmembrane region" description="Helical" evidence="4">
    <location>
        <begin position="323"/>
        <end position="344"/>
    </location>
</feature>
<organism evidence="6 7">
    <name type="scientific">Paenibacillus phytohabitans</name>
    <dbReference type="NCBI Taxonomy" id="2654978"/>
    <lineage>
        <taxon>Bacteria</taxon>
        <taxon>Bacillati</taxon>
        <taxon>Bacillota</taxon>
        <taxon>Bacilli</taxon>
        <taxon>Bacillales</taxon>
        <taxon>Paenibacillaceae</taxon>
        <taxon>Paenibacillus</taxon>
    </lineage>
</organism>
<comment type="similarity">
    <text evidence="2">Belongs to the acyltransferase 3 family.</text>
</comment>
<keyword evidence="6" id="KW-0808">Transferase</keyword>
<keyword evidence="7" id="KW-1185">Reference proteome</keyword>
<comment type="caution">
    <text evidence="6">The sequence shown here is derived from an EMBL/GenBank/DDBJ whole genome shotgun (WGS) entry which is preliminary data.</text>
</comment>
<evidence type="ECO:0000256" key="1">
    <source>
        <dbReference type="ARBA" id="ARBA00004370"/>
    </source>
</evidence>
<feature type="transmembrane region" description="Helical" evidence="4">
    <location>
        <begin position="31"/>
        <end position="50"/>
    </location>
</feature>
<feature type="region of interest" description="Disordered" evidence="3">
    <location>
        <begin position="358"/>
        <end position="380"/>
    </location>
</feature>
<keyword evidence="4" id="KW-1133">Transmembrane helix</keyword>
<dbReference type="PANTHER" id="PTHR37312:SF1">
    <property type="entry name" value="MEMBRANE-BOUND ACYLTRANSFERASE YKRP-RELATED"/>
    <property type="match status" value="1"/>
</dbReference>
<evidence type="ECO:0000256" key="2">
    <source>
        <dbReference type="ARBA" id="ARBA00007400"/>
    </source>
</evidence>
<evidence type="ECO:0000313" key="7">
    <source>
        <dbReference type="Proteomes" id="UP000596857"/>
    </source>
</evidence>
<dbReference type="Pfam" id="PF01757">
    <property type="entry name" value="Acyl_transf_3"/>
    <property type="match status" value="1"/>
</dbReference>
<evidence type="ECO:0000256" key="4">
    <source>
        <dbReference type="SAM" id="Phobius"/>
    </source>
</evidence>
<proteinExistence type="inferred from homology"/>
<feature type="transmembrane region" description="Helical" evidence="4">
    <location>
        <begin position="142"/>
        <end position="161"/>
    </location>
</feature>
<dbReference type="InterPro" id="IPR002656">
    <property type="entry name" value="Acyl_transf_3_dom"/>
</dbReference>
<feature type="compositionally biased region" description="Polar residues" evidence="3">
    <location>
        <begin position="10"/>
        <end position="22"/>
    </location>
</feature>
<dbReference type="InterPro" id="IPR052734">
    <property type="entry name" value="Nod_factor_acetyltransferase"/>
</dbReference>
<name>A0ABX1YS69_9BACL</name>
<feature type="transmembrane region" description="Helical" evidence="4">
    <location>
        <begin position="255"/>
        <end position="274"/>
    </location>
</feature>
<keyword evidence="4" id="KW-0812">Transmembrane</keyword>
<feature type="region of interest" description="Disordered" evidence="3">
    <location>
        <begin position="1"/>
        <end position="22"/>
    </location>
</feature>
<feature type="transmembrane region" description="Helical" evidence="4">
    <location>
        <begin position="286"/>
        <end position="311"/>
    </location>
</feature>
<accession>A0ABX1YS69</accession>
<sequence length="380" mass="42295">MEGGRCHPMQASQPSLSAENGSAPKTTRLKVIDMVRGITILLVVVGHAGLTPAVLNDMFRDFRLPLFFIVSGYLFSASRYFDNLKLLLRTKLLTLVLPYFTAGLLTYCLWALLRMLASDHSPGVGWVQPLAALLYGNYSDGLLLNIPIWFLTCLFVTQIVFCITMRYIHTRSWQLQLGIMLALSLTGYGLGRVIFLPWNIDVALVAQLYVFIGYKLKQHQALSNIRIFNLNTLILLFIFLAAAYFNSYVDMNNRVYGNLLLFYLAGIAGSLLAIKGTQLLSKSKLFAALLTYIGQESLVILIFHYGVFILLLNFLERYVLHTYLGWFPTTIIAVAGSLALNLVIQKVPVLSLLISGRRGTGYRKSSSGKDGRSTITLTGG</sequence>
<evidence type="ECO:0000259" key="5">
    <source>
        <dbReference type="Pfam" id="PF01757"/>
    </source>
</evidence>
<evidence type="ECO:0000313" key="6">
    <source>
        <dbReference type="EMBL" id="NOU82444.1"/>
    </source>
</evidence>
<feature type="transmembrane region" description="Helical" evidence="4">
    <location>
        <begin position="62"/>
        <end position="81"/>
    </location>
</feature>
<gene>
    <name evidence="6" type="ORF">GC101_26615</name>
</gene>
<keyword evidence="4" id="KW-0472">Membrane</keyword>